<feature type="compositionally biased region" description="Basic and acidic residues" evidence="1">
    <location>
        <begin position="157"/>
        <end position="180"/>
    </location>
</feature>
<dbReference type="SUPFAM" id="SSF54197">
    <property type="entry name" value="HIT-like"/>
    <property type="match status" value="2"/>
</dbReference>
<dbReference type="InterPro" id="IPR036265">
    <property type="entry name" value="HIT-like_sf"/>
</dbReference>
<feature type="compositionally biased region" description="Pro residues" evidence="1">
    <location>
        <begin position="753"/>
        <end position="768"/>
    </location>
</feature>
<dbReference type="EMBL" id="CAMXCT030001863">
    <property type="protein sequence ID" value="CAL4781000.1"/>
    <property type="molecule type" value="Genomic_DNA"/>
</dbReference>
<feature type="compositionally biased region" description="Acidic residues" evidence="1">
    <location>
        <begin position="880"/>
        <end position="894"/>
    </location>
</feature>
<feature type="region of interest" description="Disordered" evidence="1">
    <location>
        <begin position="753"/>
        <end position="772"/>
    </location>
</feature>
<keyword evidence="5" id="KW-1185">Reference proteome</keyword>
<keyword evidence="4" id="KW-0548">Nucleotidyltransferase</keyword>
<evidence type="ECO:0000313" key="4">
    <source>
        <dbReference type="EMBL" id="CAL4781000.1"/>
    </source>
</evidence>
<dbReference type="Proteomes" id="UP001152797">
    <property type="component" value="Unassembled WGS sequence"/>
</dbReference>
<dbReference type="InterPro" id="IPR053177">
    <property type="entry name" value="ADP-glucose_phosphorylase"/>
</dbReference>
<dbReference type="AlphaFoldDB" id="A0A9P1CMP3"/>
<organism evidence="2">
    <name type="scientific">Cladocopium goreaui</name>
    <dbReference type="NCBI Taxonomy" id="2562237"/>
    <lineage>
        <taxon>Eukaryota</taxon>
        <taxon>Sar</taxon>
        <taxon>Alveolata</taxon>
        <taxon>Dinophyceae</taxon>
        <taxon>Suessiales</taxon>
        <taxon>Symbiodiniaceae</taxon>
        <taxon>Cladocopium</taxon>
    </lineage>
</organism>
<protein>
    <submittedName>
        <fullName evidence="4">ADP-glucose phosphorylase (ADP-glucose:phosphat e adenylyltransferase)</fullName>
    </submittedName>
</protein>
<feature type="region of interest" description="Disordered" evidence="1">
    <location>
        <begin position="867"/>
        <end position="913"/>
    </location>
</feature>
<dbReference type="PANTHER" id="PTHR42763">
    <property type="entry name" value="ADP-GLUCOSE PHOSPHORYLASE"/>
    <property type="match status" value="1"/>
</dbReference>
<reference evidence="2" key="1">
    <citation type="submission" date="2022-10" db="EMBL/GenBank/DDBJ databases">
        <authorList>
            <person name="Chen Y."/>
            <person name="Dougan E. K."/>
            <person name="Chan C."/>
            <person name="Rhodes N."/>
            <person name="Thang M."/>
        </authorList>
    </citation>
    <scope>NUCLEOTIDE SEQUENCE</scope>
</reference>
<feature type="region of interest" description="Disordered" evidence="1">
    <location>
        <begin position="156"/>
        <end position="180"/>
    </location>
</feature>
<comment type="caution">
    <text evidence="2">The sequence shown here is derived from an EMBL/GenBank/DDBJ whole genome shotgun (WGS) entry which is preliminary data.</text>
</comment>
<dbReference type="OrthoDB" id="418412at2759"/>
<accession>A0A9P1CMP3</accession>
<dbReference type="PANTHER" id="PTHR42763:SF2">
    <property type="entry name" value="ADP-GLUCOSE PHOSPHORYLASE"/>
    <property type="match status" value="1"/>
</dbReference>
<dbReference type="EMBL" id="CAMXCT010001863">
    <property type="protein sequence ID" value="CAI3993688.1"/>
    <property type="molecule type" value="Genomic_DNA"/>
</dbReference>
<evidence type="ECO:0000313" key="2">
    <source>
        <dbReference type="EMBL" id="CAI3993688.1"/>
    </source>
</evidence>
<proteinExistence type="predicted"/>
<name>A0A9P1CMP3_9DINO</name>
<evidence type="ECO:0000313" key="3">
    <source>
        <dbReference type="EMBL" id="CAL1147063.1"/>
    </source>
</evidence>
<dbReference type="Gene3D" id="3.30.428.10">
    <property type="entry name" value="HIT-like"/>
    <property type="match status" value="2"/>
</dbReference>
<reference evidence="3" key="2">
    <citation type="submission" date="2024-04" db="EMBL/GenBank/DDBJ databases">
        <authorList>
            <person name="Chen Y."/>
            <person name="Shah S."/>
            <person name="Dougan E. K."/>
            <person name="Thang M."/>
            <person name="Chan C."/>
        </authorList>
    </citation>
    <scope>NUCLEOTIDE SEQUENCE [LARGE SCALE GENOMIC DNA]</scope>
</reference>
<dbReference type="EMBL" id="CAMXCT020001863">
    <property type="protein sequence ID" value="CAL1147063.1"/>
    <property type="molecule type" value="Genomic_DNA"/>
</dbReference>
<gene>
    <name evidence="2" type="ORF">C1SCF055_LOCUS20414</name>
</gene>
<sequence>MAAPASESFVQFSSQLPKEDHLLLQQLSILDLLNAICTVILKQRPEASKMAPLLRVALDGFLHSKLQHSVSGTSLQRLLTPEKASFERSISVDTSQSPKTQEERRLSYEGENRFWRRLGGQGEYVGGSRLRLLRQDALTRHWCCFFVDLKAGPKKARQYDSKNAPRTEPRAHEQPKHDEKCPLCRGREEATEVLRVWPDGRLEEREGLPEEEEDKSKWLVRVLRNPFPYLLTPQELYEKPFPFDRSKHAACFGDNDNHAANPDADHPLYRMVDGFGASEVVVESPTHNALIGIAEDSQVVNSLRAMAARGRSLRKCERVLQLMYFKQYGTEASGSLIHPHMQICSLPIVSRSLERRLQDHKDFFDLHRCTGVQKLYVDDVTGGNSISVARLVHQTEHFVASVPFAQVPRGRIIVAPKRHCPRFEDSTEDELKDLGRLLRLLLASLYRSKDDPSYNLFWESAPTAHAFADDDEREEVERTFCWTLNIRVPQKSSGFGLASGVDVTRQLPEEEAREMRTALLQEVAYPIRTSGFDAEMLNLEFPNTVGPFVMVKAQLFPRVFNAFFTLPQAKKPDPTSETSFMVGVQPCEIGLEEGDFLFCHCSPLHPTTLSAATRAAAGIPKSAAHFAWAYPVDKLKHPDLWPLPGPERAFLEYGGYVYFDHDCTVVGTTSISPASVGTGLLFGASIPLPEDVAEALSRQGRFQEVTFEALLQKGATHFAWLRPKEFASSGLHCPSGAFAYKFATGDEARYFPVLPPPPPPPPPPPRNPEPTEADLRCADFLLQVRLHTREGYEEALRLGEEILRLEPGNRLVLEYQEVIRGFLRTFGEYVEQATVNGSEPGSGTEGHNIARFHPTASSSIQLIEVQARQADPNRTPSEVSTEESEVAESEDESQQDVVSEVPTDPAISPREIE</sequence>
<dbReference type="GO" id="GO:0016779">
    <property type="term" value="F:nucleotidyltransferase activity"/>
    <property type="evidence" value="ECO:0007669"/>
    <property type="project" value="UniProtKB-KW"/>
</dbReference>
<evidence type="ECO:0000313" key="5">
    <source>
        <dbReference type="Proteomes" id="UP001152797"/>
    </source>
</evidence>
<evidence type="ECO:0000256" key="1">
    <source>
        <dbReference type="SAM" id="MobiDB-lite"/>
    </source>
</evidence>
<keyword evidence="4" id="KW-0808">Transferase</keyword>